<proteinExistence type="predicted"/>
<reference evidence="1" key="1">
    <citation type="submission" date="2018-05" db="EMBL/GenBank/DDBJ databases">
        <authorList>
            <person name="Lanie J.A."/>
            <person name="Ng W.-L."/>
            <person name="Kazmierczak K.M."/>
            <person name="Andrzejewski T.M."/>
            <person name="Davidsen T.M."/>
            <person name="Wayne K.J."/>
            <person name="Tettelin H."/>
            <person name="Glass J.I."/>
            <person name="Rusch D."/>
            <person name="Podicherti R."/>
            <person name="Tsui H.-C.T."/>
            <person name="Winkler M.E."/>
        </authorList>
    </citation>
    <scope>NUCLEOTIDE SEQUENCE</scope>
</reference>
<protein>
    <submittedName>
        <fullName evidence="1">Uncharacterized protein</fullName>
    </submittedName>
</protein>
<organism evidence="1">
    <name type="scientific">marine metagenome</name>
    <dbReference type="NCBI Taxonomy" id="408172"/>
    <lineage>
        <taxon>unclassified sequences</taxon>
        <taxon>metagenomes</taxon>
        <taxon>ecological metagenomes</taxon>
    </lineage>
</organism>
<name>A0A382X8X3_9ZZZZ</name>
<sequence>MRIVCYKAYNDYITHDFPREELPEILKICEE</sequence>
<accession>A0A382X8X3</accession>
<dbReference type="EMBL" id="UINC01165954">
    <property type="protein sequence ID" value="SVD67637.1"/>
    <property type="molecule type" value="Genomic_DNA"/>
</dbReference>
<gene>
    <name evidence="1" type="ORF">METZ01_LOCUS420491</name>
</gene>
<dbReference type="AlphaFoldDB" id="A0A382X8X3"/>
<evidence type="ECO:0000313" key="1">
    <source>
        <dbReference type="EMBL" id="SVD67637.1"/>
    </source>
</evidence>
<feature type="non-terminal residue" evidence="1">
    <location>
        <position position="31"/>
    </location>
</feature>